<reference evidence="1 2" key="1">
    <citation type="submission" date="2020-08" db="EMBL/GenBank/DDBJ databases">
        <title>Sequencing the genomes of 1000 actinobacteria strains.</title>
        <authorList>
            <person name="Klenk H.-P."/>
        </authorList>
    </citation>
    <scope>NUCLEOTIDE SEQUENCE [LARGE SCALE GENOMIC DNA]</scope>
    <source>
        <strain evidence="1 2">DSM 44786</strain>
    </source>
</reference>
<comment type="caution">
    <text evidence="1">The sequence shown here is derived from an EMBL/GenBank/DDBJ whole genome shotgun (WGS) entry which is preliminary data.</text>
</comment>
<dbReference type="AlphaFoldDB" id="A0A7W7SI68"/>
<evidence type="ECO:0000313" key="2">
    <source>
        <dbReference type="Proteomes" id="UP000573327"/>
    </source>
</evidence>
<sequence>MCADVLHYPGSATEALAELASCRTTTELLESAHRMWCGPACGRTVACTFLHYPRAAPAPVIRRAGRERYNRDTAGLFQLMGGDGYAEDTPQTHGTNLWPLLLGITARADAGEGERIDYSDWARKGDATAAEVVAYACRDVLQWVASWSGEHFSQDPTYLRYVAASTIVDDLCIPPLDLVGGRFRLYGHGVDDLVAAMDEEGWGHDAVHALLSLVRQWVYQYAEKLDHGQGGLHARLNDSTGIWDACVFRMHSANNYGCGIAVARAGDTGPVSFDWLMGSGMADAISMDLAKSALDVYRLDAHQPTANGEFDAVRQQAYHSVYLDLIDDLVESGAPEELVHYGRAGLQYVQMMERYHERRLGRRLLLRPAVSARLRGLFGAEAVEPWVEGRYRAQRARSAAGPAGWVPGGPTGLGTSGAYVRGW</sequence>
<gene>
    <name evidence="1" type="ORF">F4556_006077</name>
</gene>
<dbReference type="Proteomes" id="UP000573327">
    <property type="component" value="Unassembled WGS sequence"/>
</dbReference>
<name>A0A7W7SI68_9ACTN</name>
<proteinExistence type="predicted"/>
<dbReference type="RefSeq" id="WP_184921790.1">
    <property type="nucleotide sequence ID" value="NZ_JACHJR010000001.1"/>
</dbReference>
<evidence type="ECO:0000313" key="1">
    <source>
        <dbReference type="EMBL" id="MBB4950542.1"/>
    </source>
</evidence>
<dbReference type="EMBL" id="JACHJR010000001">
    <property type="protein sequence ID" value="MBB4950542.1"/>
    <property type="molecule type" value="Genomic_DNA"/>
</dbReference>
<keyword evidence="2" id="KW-1185">Reference proteome</keyword>
<protein>
    <submittedName>
        <fullName evidence="1">Uncharacterized protein</fullName>
    </submittedName>
</protein>
<organism evidence="1 2">
    <name type="scientific">Kitasatospora gansuensis</name>
    <dbReference type="NCBI Taxonomy" id="258050"/>
    <lineage>
        <taxon>Bacteria</taxon>
        <taxon>Bacillati</taxon>
        <taxon>Actinomycetota</taxon>
        <taxon>Actinomycetes</taxon>
        <taxon>Kitasatosporales</taxon>
        <taxon>Streptomycetaceae</taxon>
        <taxon>Kitasatospora</taxon>
    </lineage>
</organism>
<accession>A0A7W7SI68</accession>